<dbReference type="PANTHER" id="PTHR14136:SF17">
    <property type="entry name" value="BTB_POZ DOMAIN-CONTAINING PROTEIN KCTD9"/>
    <property type="match status" value="1"/>
</dbReference>
<proteinExistence type="predicted"/>
<keyword evidence="2" id="KW-0472">Membrane</keyword>
<protein>
    <recommendedName>
        <fullName evidence="5">Pentapeptide repeat-containing protein</fullName>
    </recommendedName>
</protein>
<evidence type="ECO:0000256" key="2">
    <source>
        <dbReference type="SAM" id="Phobius"/>
    </source>
</evidence>
<reference evidence="3" key="1">
    <citation type="submission" date="2021-02" db="EMBL/GenBank/DDBJ databases">
        <authorList>
            <person name="Dougan E. K."/>
            <person name="Rhodes N."/>
            <person name="Thang M."/>
            <person name="Chan C."/>
        </authorList>
    </citation>
    <scope>NUCLEOTIDE SEQUENCE</scope>
</reference>
<organism evidence="3 4">
    <name type="scientific">Symbiodinium natans</name>
    <dbReference type="NCBI Taxonomy" id="878477"/>
    <lineage>
        <taxon>Eukaryota</taxon>
        <taxon>Sar</taxon>
        <taxon>Alveolata</taxon>
        <taxon>Dinophyceae</taxon>
        <taxon>Suessiales</taxon>
        <taxon>Symbiodiniaceae</taxon>
        <taxon>Symbiodinium</taxon>
    </lineage>
</organism>
<keyword evidence="2" id="KW-0812">Transmembrane</keyword>
<feature type="compositionally biased region" description="Acidic residues" evidence="1">
    <location>
        <begin position="366"/>
        <end position="387"/>
    </location>
</feature>
<dbReference type="PANTHER" id="PTHR14136">
    <property type="entry name" value="BTB_POZ DOMAIN-CONTAINING PROTEIN KCTD9"/>
    <property type="match status" value="1"/>
</dbReference>
<keyword evidence="4" id="KW-1185">Reference proteome</keyword>
<keyword evidence="2" id="KW-1133">Transmembrane helix</keyword>
<evidence type="ECO:0000313" key="3">
    <source>
        <dbReference type="EMBL" id="CAE7447883.1"/>
    </source>
</evidence>
<dbReference type="EMBL" id="CAJNDS010002358">
    <property type="protein sequence ID" value="CAE7447883.1"/>
    <property type="molecule type" value="Genomic_DNA"/>
</dbReference>
<gene>
    <name evidence="3" type="ORF">SNAT2548_LOCUS24439</name>
</gene>
<dbReference type="InterPro" id="IPR001646">
    <property type="entry name" value="5peptide_repeat"/>
</dbReference>
<name>A0A812RPS1_9DINO</name>
<dbReference type="AlphaFoldDB" id="A0A812RPS1"/>
<feature type="region of interest" description="Disordered" evidence="1">
    <location>
        <begin position="1"/>
        <end position="45"/>
    </location>
</feature>
<dbReference type="Proteomes" id="UP000604046">
    <property type="component" value="Unassembled WGS sequence"/>
</dbReference>
<feature type="transmembrane region" description="Helical" evidence="2">
    <location>
        <begin position="674"/>
        <end position="698"/>
    </location>
</feature>
<sequence length="725" mass="80197">MSCLALASPRQKPRKEEGEEHPKQEHGKQAKQAKPTRQFPKGPFPMTQAVRQAWLKSVKETLEESKKQFEERTRNYKKKKLSLNLPDLPSWAELTKDVEQRECHWIERFCIGISGDIQTVFEGDVMPDEVRLFLEERQPIVGDAFKKLNEMDPLLERCESREQADKVTWNSDIGGIISALSHCDLSGQDLRGAHLQGDLLCTYLTEANLCGADLEVGAHAARLTGANLSGARGVFRGAFSHLDRCLIRGASLRIFVEFSTCEEVRLDGSALEARFAFSKMRNASLVCADLQNVDLSGTELEGALLSGSDISAATWRVPPVIPTARGIQVTALPPVSFVKKASGFSSQGFLQGLGRAALRAFWGSDGDGEDSDDEGDDADSDEEEDAVDEKADDQQDGTGFGDVLLQEVEEQSYRLLDQGASALGSKIDTSLSEALKQAEQHVGRVMTQLDAAAKPQAAALLKVLRSNKFQQQLQSAPTAQKVLQSTLRVLSKTTGGKFMKAFRKFEAGLQSAEEGDFSQFIMKLGDSHLQAQTGYTSAQLLGFLRFSRAQMAADKQELEDILDYVAKLQDTVNKNNWDDVVDNFMCLYDLRARLTGERSRQVFKDIWKGDSIREKVAVGVVFQEVSTPDKPPDYVIHEVKDAVQIVKKHAVPWRKALNREIAAIELAKTKQEQFFAFMISVITGVFMFVASFFSGLALDAVRDGTVSIPFLSDTLFQENSTVSSL</sequence>
<evidence type="ECO:0008006" key="5">
    <source>
        <dbReference type="Google" id="ProtNLM"/>
    </source>
</evidence>
<accession>A0A812RPS1</accession>
<dbReference type="Pfam" id="PF00805">
    <property type="entry name" value="Pentapeptide"/>
    <property type="match status" value="2"/>
</dbReference>
<dbReference type="InterPro" id="IPR051082">
    <property type="entry name" value="Pentapeptide-BTB/POZ_domain"/>
</dbReference>
<comment type="caution">
    <text evidence="3">The sequence shown here is derived from an EMBL/GenBank/DDBJ whole genome shotgun (WGS) entry which is preliminary data.</text>
</comment>
<dbReference type="SUPFAM" id="SSF141571">
    <property type="entry name" value="Pentapeptide repeat-like"/>
    <property type="match status" value="1"/>
</dbReference>
<feature type="compositionally biased region" description="Basic and acidic residues" evidence="1">
    <location>
        <begin position="14"/>
        <end position="28"/>
    </location>
</feature>
<dbReference type="Gene3D" id="2.160.20.80">
    <property type="entry name" value="E3 ubiquitin-protein ligase SopA"/>
    <property type="match status" value="1"/>
</dbReference>
<evidence type="ECO:0000256" key="1">
    <source>
        <dbReference type="SAM" id="MobiDB-lite"/>
    </source>
</evidence>
<feature type="region of interest" description="Disordered" evidence="1">
    <location>
        <begin position="362"/>
        <end position="399"/>
    </location>
</feature>
<evidence type="ECO:0000313" key="4">
    <source>
        <dbReference type="Proteomes" id="UP000604046"/>
    </source>
</evidence>
<dbReference type="OrthoDB" id="9989223at2759"/>